<protein>
    <submittedName>
        <fullName evidence="2">Uncharacterized protein</fullName>
    </submittedName>
</protein>
<sequence length="93" mass="9471">MGTTKATVAGRRGTVATAGAAGQCGVAIDAMTGAIIGRHGDVGGNWAARRRGDGDSDDGDEHHVATTVVMRRSEDDDDGGRSLRHGGEIAKVQ</sequence>
<feature type="compositionally biased region" description="Basic and acidic residues" evidence="1">
    <location>
        <begin position="71"/>
        <end position="93"/>
    </location>
</feature>
<dbReference type="EMBL" id="JAAALK010000082">
    <property type="protein sequence ID" value="KAG8085180.1"/>
    <property type="molecule type" value="Genomic_DNA"/>
</dbReference>
<keyword evidence="3" id="KW-1185">Reference proteome</keyword>
<feature type="region of interest" description="Disordered" evidence="1">
    <location>
        <begin position="66"/>
        <end position="93"/>
    </location>
</feature>
<name>A0A8J6BI96_ZIZPA</name>
<accession>A0A8J6BI96</accession>
<evidence type="ECO:0000313" key="2">
    <source>
        <dbReference type="EMBL" id="KAG8085180.1"/>
    </source>
</evidence>
<proteinExistence type="predicted"/>
<evidence type="ECO:0000313" key="3">
    <source>
        <dbReference type="Proteomes" id="UP000729402"/>
    </source>
</evidence>
<dbReference type="AlphaFoldDB" id="A0A8J6BI96"/>
<reference evidence="2" key="2">
    <citation type="submission" date="2021-02" db="EMBL/GenBank/DDBJ databases">
        <authorList>
            <person name="Kimball J.A."/>
            <person name="Haas M.W."/>
            <person name="Macchietto M."/>
            <person name="Kono T."/>
            <person name="Duquette J."/>
            <person name="Shao M."/>
        </authorList>
    </citation>
    <scope>NUCLEOTIDE SEQUENCE</scope>
    <source>
        <tissue evidence="2">Fresh leaf tissue</tissue>
    </source>
</reference>
<reference evidence="2" key="1">
    <citation type="journal article" date="2021" name="bioRxiv">
        <title>Whole Genome Assembly and Annotation of Northern Wild Rice, Zizania palustris L., Supports a Whole Genome Duplication in the Zizania Genus.</title>
        <authorList>
            <person name="Haas M."/>
            <person name="Kono T."/>
            <person name="Macchietto M."/>
            <person name="Millas R."/>
            <person name="McGilp L."/>
            <person name="Shao M."/>
            <person name="Duquette J."/>
            <person name="Hirsch C.N."/>
            <person name="Kimball J."/>
        </authorList>
    </citation>
    <scope>NUCLEOTIDE SEQUENCE</scope>
    <source>
        <tissue evidence="2">Fresh leaf tissue</tissue>
    </source>
</reference>
<evidence type="ECO:0000256" key="1">
    <source>
        <dbReference type="SAM" id="MobiDB-lite"/>
    </source>
</evidence>
<comment type="caution">
    <text evidence="2">The sequence shown here is derived from an EMBL/GenBank/DDBJ whole genome shotgun (WGS) entry which is preliminary data.</text>
</comment>
<dbReference type="Proteomes" id="UP000729402">
    <property type="component" value="Unassembled WGS sequence"/>
</dbReference>
<gene>
    <name evidence="2" type="ORF">GUJ93_ZPchr0010g7343</name>
</gene>
<organism evidence="2 3">
    <name type="scientific">Zizania palustris</name>
    <name type="common">Northern wild rice</name>
    <dbReference type="NCBI Taxonomy" id="103762"/>
    <lineage>
        <taxon>Eukaryota</taxon>
        <taxon>Viridiplantae</taxon>
        <taxon>Streptophyta</taxon>
        <taxon>Embryophyta</taxon>
        <taxon>Tracheophyta</taxon>
        <taxon>Spermatophyta</taxon>
        <taxon>Magnoliopsida</taxon>
        <taxon>Liliopsida</taxon>
        <taxon>Poales</taxon>
        <taxon>Poaceae</taxon>
        <taxon>BOP clade</taxon>
        <taxon>Oryzoideae</taxon>
        <taxon>Oryzeae</taxon>
        <taxon>Zizaniinae</taxon>
        <taxon>Zizania</taxon>
    </lineage>
</organism>